<organism evidence="1 2">
    <name type="scientific">Parnassius apollo</name>
    <name type="common">Apollo butterfly</name>
    <name type="synonym">Papilio apollo</name>
    <dbReference type="NCBI Taxonomy" id="110799"/>
    <lineage>
        <taxon>Eukaryota</taxon>
        <taxon>Metazoa</taxon>
        <taxon>Ecdysozoa</taxon>
        <taxon>Arthropoda</taxon>
        <taxon>Hexapoda</taxon>
        <taxon>Insecta</taxon>
        <taxon>Pterygota</taxon>
        <taxon>Neoptera</taxon>
        <taxon>Endopterygota</taxon>
        <taxon>Lepidoptera</taxon>
        <taxon>Glossata</taxon>
        <taxon>Ditrysia</taxon>
        <taxon>Papilionoidea</taxon>
        <taxon>Papilionidae</taxon>
        <taxon>Parnassiinae</taxon>
        <taxon>Parnassini</taxon>
        <taxon>Parnassius</taxon>
        <taxon>Parnassius</taxon>
    </lineage>
</organism>
<sequence>MVSEYGVLKLHSSRQKHTKAMSAIPSKTKQRNIMSAFVTKGVMSKNKVVTATEIKLAGFLVEHNIAFQTADHMSDLINGILEDFGVEHKIAMKRTKATAVITEVIGESEKSSLDKKLKTEKFSVMPDESTDVSTHKASCIIVRYYDVEENKIVSKFWDLCKIFSSDDEKTAEEDGCNVMMGGNNSVASRLKKNLPGMFVMKCVCHSAHLCASESCKQLPRRCEDLAREIYSFFKNSSKRQFRLQQFQEFVSASPHKILHPSQTRWLSLVVVVDRLLEQWDALKLFFTDCWLNERLVSTELIFNSLNDPFMQLYYLFLSWILPKFTNFNKLFQSEKVVITCLNEKVREMYKDILLCILDRDYVNKTELSTIDIERQEKWLKDDQIYLGIRVMNKITQPEFRRQIPATKEFFHRCRHFLVTSAKEIKKRYNLDDPILSKIDCIEPTNAVACNYRNKVPTLQPLLILVPRIVKPDDIQMMQAIDDEWRSFPNILDKIDLSLNTDEFWGIIKKQFENYKTLTQFTLNLLCLPHSSADCERAFIHS</sequence>
<name>A0A8S3XKX9_PARAO</name>
<keyword evidence="2" id="KW-1185">Reference proteome</keyword>
<accession>A0A8S3XKX9</accession>
<dbReference type="PANTHER" id="PTHR37162">
    <property type="entry name" value="HAT FAMILY DIMERISATION DOMAINCONTAINING PROTEIN-RELATED"/>
    <property type="match status" value="1"/>
</dbReference>
<proteinExistence type="predicted"/>
<dbReference type="EMBL" id="CAJQZP010001207">
    <property type="protein sequence ID" value="CAG5029609.1"/>
    <property type="molecule type" value="Genomic_DNA"/>
</dbReference>
<dbReference type="PANTHER" id="PTHR37162:SF1">
    <property type="entry name" value="BED-TYPE DOMAIN-CONTAINING PROTEIN"/>
    <property type="match status" value="1"/>
</dbReference>
<comment type="caution">
    <text evidence="1">The sequence shown here is derived from an EMBL/GenBank/DDBJ whole genome shotgun (WGS) entry which is preliminary data.</text>
</comment>
<evidence type="ECO:0000313" key="1">
    <source>
        <dbReference type="EMBL" id="CAG5029609.1"/>
    </source>
</evidence>
<dbReference type="OrthoDB" id="6159421at2759"/>
<evidence type="ECO:0000313" key="2">
    <source>
        <dbReference type="Proteomes" id="UP000691718"/>
    </source>
</evidence>
<gene>
    <name evidence="1" type="ORF">PAPOLLO_LOCUS19276</name>
</gene>
<reference evidence="1" key="1">
    <citation type="submission" date="2021-04" db="EMBL/GenBank/DDBJ databases">
        <authorList>
            <person name="Tunstrom K."/>
        </authorList>
    </citation>
    <scope>NUCLEOTIDE SEQUENCE</scope>
</reference>
<protein>
    <submittedName>
        <fullName evidence="1">(apollo) hypothetical protein</fullName>
    </submittedName>
</protein>
<dbReference type="Proteomes" id="UP000691718">
    <property type="component" value="Unassembled WGS sequence"/>
</dbReference>
<dbReference type="AlphaFoldDB" id="A0A8S3XKX9"/>